<feature type="region of interest" description="Disordered" evidence="1">
    <location>
        <begin position="1"/>
        <end position="75"/>
    </location>
</feature>
<gene>
    <name evidence="2" type="ORF">Amac_019000</name>
</gene>
<dbReference type="AlphaFoldDB" id="A0A5M3WH54"/>
<feature type="compositionally biased region" description="Basic and acidic residues" evidence="1">
    <location>
        <begin position="8"/>
        <end position="21"/>
    </location>
</feature>
<dbReference type="Proteomes" id="UP000331127">
    <property type="component" value="Unassembled WGS sequence"/>
</dbReference>
<evidence type="ECO:0000313" key="2">
    <source>
        <dbReference type="EMBL" id="GES08304.1"/>
    </source>
</evidence>
<name>A0A5M3WH54_9ACTN</name>
<evidence type="ECO:0000313" key="3">
    <source>
        <dbReference type="Proteomes" id="UP000331127"/>
    </source>
</evidence>
<organism evidence="2 3">
    <name type="scientific">Acrocarpospora macrocephala</name>
    <dbReference type="NCBI Taxonomy" id="150177"/>
    <lineage>
        <taxon>Bacteria</taxon>
        <taxon>Bacillati</taxon>
        <taxon>Actinomycetota</taxon>
        <taxon>Actinomycetes</taxon>
        <taxon>Streptosporangiales</taxon>
        <taxon>Streptosporangiaceae</taxon>
        <taxon>Acrocarpospora</taxon>
    </lineage>
</organism>
<protein>
    <submittedName>
        <fullName evidence="2">Uncharacterized protein</fullName>
    </submittedName>
</protein>
<sequence length="75" mass="7833">MQVGDLQDPDRADAGGEHGHVEASQAKPVALDDSGIPEPGDAEAEQGQGYRDSFPHPPIMPEPVGAAVRHGKIEP</sequence>
<accession>A0A5M3WH54</accession>
<evidence type="ECO:0000256" key="1">
    <source>
        <dbReference type="SAM" id="MobiDB-lite"/>
    </source>
</evidence>
<proteinExistence type="predicted"/>
<comment type="caution">
    <text evidence="2">The sequence shown here is derived from an EMBL/GenBank/DDBJ whole genome shotgun (WGS) entry which is preliminary data.</text>
</comment>
<reference evidence="2 3" key="1">
    <citation type="submission" date="2019-10" db="EMBL/GenBank/DDBJ databases">
        <title>Whole genome shotgun sequence of Acrocarpospora macrocephala NBRC 16266.</title>
        <authorList>
            <person name="Ichikawa N."/>
            <person name="Kimura A."/>
            <person name="Kitahashi Y."/>
            <person name="Komaki H."/>
            <person name="Oguchi A."/>
        </authorList>
    </citation>
    <scope>NUCLEOTIDE SEQUENCE [LARGE SCALE GENOMIC DNA]</scope>
    <source>
        <strain evidence="2 3">NBRC 16266</strain>
    </source>
</reference>
<keyword evidence="3" id="KW-1185">Reference proteome</keyword>
<dbReference type="EMBL" id="BLAE01000009">
    <property type="protein sequence ID" value="GES08304.1"/>
    <property type="molecule type" value="Genomic_DNA"/>
</dbReference>